<evidence type="ECO:0000313" key="2">
    <source>
        <dbReference type="Proteomes" id="UP000600918"/>
    </source>
</evidence>
<dbReference type="AlphaFoldDB" id="A0A834K335"/>
<name>A0A834K335_VESPE</name>
<gene>
    <name evidence="1" type="ORF">H0235_016329</name>
</gene>
<dbReference type="Proteomes" id="UP000600918">
    <property type="component" value="Unassembled WGS sequence"/>
</dbReference>
<comment type="caution">
    <text evidence="1">The sequence shown here is derived from an EMBL/GenBank/DDBJ whole genome shotgun (WGS) entry which is preliminary data.</text>
</comment>
<reference evidence="1" key="1">
    <citation type="journal article" date="2020" name="G3 (Bethesda)">
        <title>High-Quality Assemblies for Three Invasive Social Wasps from the &lt;i&gt;Vespula&lt;/i&gt; Genus.</title>
        <authorList>
            <person name="Harrop T.W.R."/>
            <person name="Guhlin J."/>
            <person name="McLaughlin G.M."/>
            <person name="Permina E."/>
            <person name="Stockwell P."/>
            <person name="Gilligan J."/>
            <person name="Le Lec M.F."/>
            <person name="Gruber M.A.M."/>
            <person name="Quinn O."/>
            <person name="Lovegrove M."/>
            <person name="Duncan E.J."/>
            <person name="Remnant E.J."/>
            <person name="Van Eeckhoven J."/>
            <person name="Graham B."/>
            <person name="Knapp R.A."/>
            <person name="Langford K.W."/>
            <person name="Kronenberg Z."/>
            <person name="Press M.O."/>
            <person name="Eacker S.M."/>
            <person name="Wilson-Rankin E.E."/>
            <person name="Purcell J."/>
            <person name="Lester P.J."/>
            <person name="Dearden P.K."/>
        </authorList>
    </citation>
    <scope>NUCLEOTIDE SEQUENCE</scope>
    <source>
        <strain evidence="1">Volc-1</strain>
    </source>
</reference>
<sequence length="153" mass="17207">MNVRSVIGWDRPIVIYCLPMPVVLQPTMRKYLGGLSSEGKVKRRVLLSFVEISRLGSRIPKHEGSCGKAEEVLSMSTLEIFGHEEVSEKISLGEDLSCRENSTIMKKEDSVTSRPRGVQSEFGIRRPFLDAQRILTDNNGLCLSSKRTQPKRT</sequence>
<accession>A0A834K335</accession>
<organism evidence="1 2">
    <name type="scientific">Vespula pensylvanica</name>
    <name type="common">Western yellow jacket</name>
    <name type="synonym">Wasp</name>
    <dbReference type="NCBI Taxonomy" id="30213"/>
    <lineage>
        <taxon>Eukaryota</taxon>
        <taxon>Metazoa</taxon>
        <taxon>Ecdysozoa</taxon>
        <taxon>Arthropoda</taxon>
        <taxon>Hexapoda</taxon>
        <taxon>Insecta</taxon>
        <taxon>Pterygota</taxon>
        <taxon>Neoptera</taxon>
        <taxon>Endopterygota</taxon>
        <taxon>Hymenoptera</taxon>
        <taxon>Apocrita</taxon>
        <taxon>Aculeata</taxon>
        <taxon>Vespoidea</taxon>
        <taxon>Vespidae</taxon>
        <taxon>Vespinae</taxon>
        <taxon>Vespula</taxon>
    </lineage>
</organism>
<evidence type="ECO:0000313" key="1">
    <source>
        <dbReference type="EMBL" id="KAF7398321.1"/>
    </source>
</evidence>
<protein>
    <submittedName>
        <fullName evidence="1">Uncharacterized protein</fullName>
    </submittedName>
</protein>
<keyword evidence="2" id="KW-1185">Reference proteome</keyword>
<proteinExistence type="predicted"/>
<dbReference type="EMBL" id="JACSDY010000019">
    <property type="protein sequence ID" value="KAF7398321.1"/>
    <property type="molecule type" value="Genomic_DNA"/>
</dbReference>